<organism evidence="1 2">
    <name type="scientific">Phytophthora cactorum</name>
    <dbReference type="NCBI Taxonomy" id="29920"/>
    <lineage>
        <taxon>Eukaryota</taxon>
        <taxon>Sar</taxon>
        <taxon>Stramenopiles</taxon>
        <taxon>Oomycota</taxon>
        <taxon>Peronosporomycetes</taxon>
        <taxon>Peronosporales</taxon>
        <taxon>Peronosporaceae</taxon>
        <taxon>Phytophthora</taxon>
    </lineage>
</organism>
<dbReference type="AlphaFoldDB" id="A0A329R8B1"/>
<sequence>MTLQLSSLTLKVDDPVLKGTRCLETVHPMVHLLETFRQPGV</sequence>
<dbReference type="EMBL" id="MJFZ01002133">
    <property type="protein sequence ID" value="RAW21017.1"/>
    <property type="molecule type" value="Genomic_DNA"/>
</dbReference>
<keyword evidence="2" id="KW-1185">Reference proteome</keyword>
<evidence type="ECO:0000313" key="2">
    <source>
        <dbReference type="Proteomes" id="UP000251314"/>
    </source>
</evidence>
<dbReference type="OrthoDB" id="10410256at2759"/>
<proteinExistence type="predicted"/>
<comment type="caution">
    <text evidence="1">The sequence shown here is derived from an EMBL/GenBank/DDBJ whole genome shotgun (WGS) entry which is preliminary data.</text>
</comment>
<gene>
    <name evidence="1" type="ORF">PC110_g22540</name>
</gene>
<evidence type="ECO:0000313" key="1">
    <source>
        <dbReference type="EMBL" id="RAW21017.1"/>
    </source>
</evidence>
<dbReference type="Proteomes" id="UP000251314">
    <property type="component" value="Unassembled WGS sequence"/>
</dbReference>
<name>A0A329R8B1_9STRA</name>
<protein>
    <submittedName>
        <fullName evidence="1">Uncharacterized protein</fullName>
    </submittedName>
</protein>
<dbReference type="VEuPathDB" id="FungiDB:PC110_g22540"/>
<accession>A0A329R8B1</accession>
<reference evidence="1 2" key="1">
    <citation type="submission" date="2018-01" db="EMBL/GenBank/DDBJ databases">
        <title>Draft genome of the strawberry crown rot pathogen Phytophthora cactorum.</title>
        <authorList>
            <person name="Armitage A.D."/>
            <person name="Lysoe E."/>
            <person name="Nellist C.F."/>
            <person name="Harrison R.J."/>
            <person name="Brurberg M.B."/>
        </authorList>
    </citation>
    <scope>NUCLEOTIDE SEQUENCE [LARGE SCALE GENOMIC DNA]</scope>
    <source>
        <strain evidence="1 2">10300</strain>
    </source>
</reference>